<evidence type="ECO:0000256" key="3">
    <source>
        <dbReference type="ARBA" id="ARBA00022527"/>
    </source>
</evidence>
<dbReference type="GO" id="GO:0005524">
    <property type="term" value="F:ATP binding"/>
    <property type="evidence" value="ECO:0007669"/>
    <property type="project" value="UniProtKB-UniRule"/>
</dbReference>
<organism evidence="13 14">
    <name type="scientific">Trapa natans</name>
    <name type="common">Water chestnut</name>
    <dbReference type="NCBI Taxonomy" id="22666"/>
    <lineage>
        <taxon>Eukaryota</taxon>
        <taxon>Viridiplantae</taxon>
        <taxon>Streptophyta</taxon>
        <taxon>Embryophyta</taxon>
        <taxon>Tracheophyta</taxon>
        <taxon>Spermatophyta</taxon>
        <taxon>Magnoliopsida</taxon>
        <taxon>eudicotyledons</taxon>
        <taxon>Gunneridae</taxon>
        <taxon>Pentapetalae</taxon>
        <taxon>rosids</taxon>
        <taxon>malvids</taxon>
        <taxon>Myrtales</taxon>
        <taxon>Lythraceae</taxon>
        <taxon>Trapa</taxon>
    </lineage>
</organism>
<accession>A0AAN7M9E1</accession>
<keyword evidence="7 10" id="KW-0067">ATP-binding</keyword>
<reference evidence="13 14" key="1">
    <citation type="journal article" date="2023" name="Hortic Res">
        <title>Pangenome of water caltrop reveals structural variations and asymmetric subgenome divergence after allopolyploidization.</title>
        <authorList>
            <person name="Zhang X."/>
            <person name="Chen Y."/>
            <person name="Wang L."/>
            <person name="Yuan Y."/>
            <person name="Fang M."/>
            <person name="Shi L."/>
            <person name="Lu R."/>
            <person name="Comes H.P."/>
            <person name="Ma Y."/>
            <person name="Chen Y."/>
            <person name="Huang G."/>
            <person name="Zhou Y."/>
            <person name="Zheng Z."/>
            <person name="Qiu Y."/>
        </authorList>
    </citation>
    <scope>NUCLEOTIDE SEQUENCE [LARGE SCALE GENOMIC DNA]</scope>
    <source>
        <strain evidence="13">F231</strain>
    </source>
</reference>
<sequence>MDSKGKRSKARLKRLNASKHIEYEPVSFSFSTDDPSSASSSIRTRSLELNDPTRFRIEGSDGELDQVFCSMGLGIDDFSIPTAAWQASKIRSFSYLTPPSRLRWLDSSKVEKEIMPSQTSNTTYQEWDRITTDEVTYSAPNMLSELTWNDIAARETNGIKGDRPPALKPPPSMILPVVENVTSAWDIFKGFAPTIESDWHCSHTVSHSDDEDVQTIVERTSEKAVESAEDRDLFTTSNDDDTSSSTTEPITISPSGRIKRNIKNWQKGTCLGSGSFGTVYEGIADDGFFFAVKEVSLLNQGDQGKQSIMQLEHEIDLLSQFEHENIVQYYGTDKDSSNLYIFLEFVTRGSLANLYKTYNLQDSQVSAYTRQILCGLKYLHDRNVMHRDIKCANILVDVNGFVKLADFGLAKATKLNDVKSSKGTPFWMAPEVVQPKKQGYGLTADIWSLGCTVLEMLTRKIPYSDLEWMQAIFRIGRGELPPIPDTLSKDARKFILDCLQVNPDDRPTAAQLLEHPFVKRSLHTPSGSPANYFATRRQI</sequence>
<comment type="caution">
    <text evidence="13">The sequence shown here is derived from an EMBL/GenBank/DDBJ whole genome shotgun (WGS) entry which is preliminary data.</text>
</comment>
<evidence type="ECO:0000256" key="7">
    <source>
        <dbReference type="ARBA" id="ARBA00022840"/>
    </source>
</evidence>
<feature type="compositionally biased region" description="Basic and acidic residues" evidence="11">
    <location>
        <begin position="221"/>
        <end position="233"/>
    </location>
</feature>
<dbReference type="GO" id="GO:0005737">
    <property type="term" value="C:cytoplasm"/>
    <property type="evidence" value="ECO:0007669"/>
    <property type="project" value="TreeGrafter"/>
</dbReference>
<name>A0AAN7M9E1_TRANT</name>
<evidence type="ECO:0000256" key="4">
    <source>
        <dbReference type="ARBA" id="ARBA00022679"/>
    </source>
</evidence>
<dbReference type="PANTHER" id="PTHR48016:SF29">
    <property type="entry name" value="MITOGEN-ACTIVATED PROTEIN KINASE KINASE KINASE 1-RELATED"/>
    <property type="match status" value="1"/>
</dbReference>
<dbReference type="GO" id="GO:0004709">
    <property type="term" value="F:MAP kinase kinase kinase activity"/>
    <property type="evidence" value="ECO:0007669"/>
    <property type="project" value="UniProtKB-EC"/>
</dbReference>
<keyword evidence="14" id="KW-1185">Reference proteome</keyword>
<dbReference type="AlphaFoldDB" id="A0AAN7M9E1"/>
<evidence type="ECO:0000256" key="5">
    <source>
        <dbReference type="ARBA" id="ARBA00022741"/>
    </source>
</evidence>
<dbReference type="GO" id="GO:1902065">
    <property type="term" value="P:response to L-glutamate"/>
    <property type="evidence" value="ECO:0007669"/>
    <property type="project" value="UniProtKB-ARBA"/>
</dbReference>
<dbReference type="Gene3D" id="1.10.510.10">
    <property type="entry name" value="Transferase(Phosphotransferase) domain 1"/>
    <property type="match status" value="1"/>
</dbReference>
<keyword evidence="4" id="KW-0808">Transferase</keyword>
<keyword evidence="5 10" id="KW-0547">Nucleotide-binding</keyword>
<comment type="catalytic activity">
    <reaction evidence="8">
        <text>L-threonyl-[protein] + ATP = O-phospho-L-threonyl-[protein] + ADP + H(+)</text>
        <dbReference type="Rhea" id="RHEA:46608"/>
        <dbReference type="Rhea" id="RHEA-COMP:11060"/>
        <dbReference type="Rhea" id="RHEA-COMP:11605"/>
        <dbReference type="ChEBI" id="CHEBI:15378"/>
        <dbReference type="ChEBI" id="CHEBI:30013"/>
        <dbReference type="ChEBI" id="CHEBI:30616"/>
        <dbReference type="ChEBI" id="CHEBI:61977"/>
        <dbReference type="ChEBI" id="CHEBI:456216"/>
        <dbReference type="EC" id="2.7.11.25"/>
    </reaction>
</comment>
<keyword evidence="6" id="KW-0418">Kinase</keyword>
<dbReference type="PROSITE" id="PS50011">
    <property type="entry name" value="PROTEIN_KINASE_DOM"/>
    <property type="match status" value="1"/>
</dbReference>
<evidence type="ECO:0000256" key="8">
    <source>
        <dbReference type="ARBA" id="ARBA00047559"/>
    </source>
</evidence>
<dbReference type="InterPro" id="IPR000719">
    <property type="entry name" value="Prot_kinase_dom"/>
</dbReference>
<evidence type="ECO:0000256" key="6">
    <source>
        <dbReference type="ARBA" id="ARBA00022777"/>
    </source>
</evidence>
<evidence type="ECO:0000256" key="11">
    <source>
        <dbReference type="SAM" id="MobiDB-lite"/>
    </source>
</evidence>
<evidence type="ECO:0000256" key="1">
    <source>
        <dbReference type="ARBA" id="ARBA00006529"/>
    </source>
</evidence>
<comment type="similarity">
    <text evidence="1">Belongs to the protein kinase superfamily. STE Ser/Thr protein kinase family. MAP kinase kinase kinase subfamily.</text>
</comment>
<dbReference type="Pfam" id="PF00069">
    <property type="entry name" value="Pkinase"/>
    <property type="match status" value="1"/>
</dbReference>
<dbReference type="SUPFAM" id="SSF56112">
    <property type="entry name" value="Protein kinase-like (PK-like)"/>
    <property type="match status" value="1"/>
</dbReference>
<comment type="catalytic activity">
    <reaction evidence="9">
        <text>L-seryl-[protein] + ATP = O-phospho-L-seryl-[protein] + ADP + H(+)</text>
        <dbReference type="Rhea" id="RHEA:17989"/>
        <dbReference type="Rhea" id="RHEA-COMP:9863"/>
        <dbReference type="Rhea" id="RHEA-COMP:11604"/>
        <dbReference type="ChEBI" id="CHEBI:15378"/>
        <dbReference type="ChEBI" id="CHEBI:29999"/>
        <dbReference type="ChEBI" id="CHEBI:30616"/>
        <dbReference type="ChEBI" id="CHEBI:83421"/>
        <dbReference type="ChEBI" id="CHEBI:456216"/>
        <dbReference type="EC" id="2.7.11.25"/>
    </reaction>
</comment>
<protein>
    <recommendedName>
        <fullName evidence="2">mitogen-activated protein kinase kinase kinase</fullName>
        <ecNumber evidence="2">2.7.11.25</ecNumber>
    </recommendedName>
</protein>
<feature type="region of interest" description="Disordered" evidence="11">
    <location>
        <begin position="221"/>
        <end position="254"/>
    </location>
</feature>
<dbReference type="PROSITE" id="PS00108">
    <property type="entry name" value="PROTEIN_KINASE_ST"/>
    <property type="match status" value="1"/>
</dbReference>
<dbReference type="PROSITE" id="PS00107">
    <property type="entry name" value="PROTEIN_KINASE_ATP"/>
    <property type="match status" value="1"/>
</dbReference>
<gene>
    <name evidence="13" type="ORF">SAY86_022625</name>
</gene>
<dbReference type="Proteomes" id="UP001346149">
    <property type="component" value="Unassembled WGS sequence"/>
</dbReference>
<feature type="compositionally biased region" description="Low complexity" evidence="11">
    <location>
        <begin position="243"/>
        <end position="254"/>
    </location>
</feature>
<evidence type="ECO:0000313" key="13">
    <source>
        <dbReference type="EMBL" id="KAK4792190.1"/>
    </source>
</evidence>
<dbReference type="InterPro" id="IPR008271">
    <property type="entry name" value="Ser/Thr_kinase_AS"/>
</dbReference>
<dbReference type="InterPro" id="IPR011009">
    <property type="entry name" value="Kinase-like_dom_sf"/>
</dbReference>
<dbReference type="PANTHER" id="PTHR48016">
    <property type="entry name" value="MAP KINASE KINASE KINASE SSK2-RELATED-RELATED"/>
    <property type="match status" value="1"/>
</dbReference>
<dbReference type="InterPro" id="IPR050538">
    <property type="entry name" value="MAP_kinase_kinase_kinase"/>
</dbReference>
<dbReference type="EC" id="2.7.11.25" evidence="2"/>
<proteinExistence type="inferred from homology"/>
<evidence type="ECO:0000256" key="9">
    <source>
        <dbReference type="ARBA" id="ARBA00048329"/>
    </source>
</evidence>
<evidence type="ECO:0000259" key="12">
    <source>
        <dbReference type="PROSITE" id="PS50011"/>
    </source>
</evidence>
<dbReference type="EMBL" id="JAXQNO010000008">
    <property type="protein sequence ID" value="KAK4792190.1"/>
    <property type="molecule type" value="Genomic_DNA"/>
</dbReference>
<dbReference type="SMART" id="SM00220">
    <property type="entry name" value="S_TKc"/>
    <property type="match status" value="1"/>
</dbReference>
<feature type="binding site" evidence="10">
    <location>
        <position position="293"/>
    </location>
    <ligand>
        <name>ATP</name>
        <dbReference type="ChEBI" id="CHEBI:30616"/>
    </ligand>
</feature>
<feature type="domain" description="Protein kinase" evidence="12">
    <location>
        <begin position="265"/>
        <end position="518"/>
    </location>
</feature>
<dbReference type="InterPro" id="IPR017441">
    <property type="entry name" value="Protein_kinase_ATP_BS"/>
</dbReference>
<evidence type="ECO:0000256" key="10">
    <source>
        <dbReference type="PROSITE-ProRule" id="PRU10141"/>
    </source>
</evidence>
<evidence type="ECO:0000313" key="14">
    <source>
        <dbReference type="Proteomes" id="UP001346149"/>
    </source>
</evidence>
<keyword evidence="3" id="KW-0723">Serine/threonine-protein kinase</keyword>
<dbReference type="FunFam" id="1.10.510.10:FF:000359">
    <property type="entry name" value="Mitogen-activated protein kinase 1, putative, expressed"/>
    <property type="match status" value="1"/>
</dbReference>
<evidence type="ECO:0000256" key="2">
    <source>
        <dbReference type="ARBA" id="ARBA00012406"/>
    </source>
</evidence>